<organism evidence="1 2">
    <name type="scientific">Phascolomyces articulosus</name>
    <dbReference type="NCBI Taxonomy" id="60185"/>
    <lineage>
        <taxon>Eukaryota</taxon>
        <taxon>Fungi</taxon>
        <taxon>Fungi incertae sedis</taxon>
        <taxon>Mucoromycota</taxon>
        <taxon>Mucoromycotina</taxon>
        <taxon>Mucoromycetes</taxon>
        <taxon>Mucorales</taxon>
        <taxon>Lichtheimiaceae</taxon>
        <taxon>Phascolomyces</taxon>
    </lineage>
</organism>
<dbReference type="Gene3D" id="3.80.10.10">
    <property type="entry name" value="Ribonuclease Inhibitor"/>
    <property type="match status" value="1"/>
</dbReference>
<name>A0AAD5PDR0_9FUNG</name>
<comment type="caution">
    <text evidence="1">The sequence shown here is derived from an EMBL/GenBank/DDBJ whole genome shotgun (WGS) entry which is preliminary data.</text>
</comment>
<dbReference type="AlphaFoldDB" id="A0AAD5PDR0"/>
<dbReference type="Proteomes" id="UP001209540">
    <property type="component" value="Unassembled WGS sequence"/>
</dbReference>
<keyword evidence="2" id="KW-1185">Reference proteome</keyword>
<gene>
    <name evidence="1" type="ORF">BDA99DRAFT_605446</name>
</gene>
<evidence type="ECO:0008006" key="3">
    <source>
        <dbReference type="Google" id="ProtNLM"/>
    </source>
</evidence>
<evidence type="ECO:0000313" key="2">
    <source>
        <dbReference type="Proteomes" id="UP001209540"/>
    </source>
</evidence>
<reference evidence="1" key="1">
    <citation type="journal article" date="2022" name="IScience">
        <title>Evolution of zygomycete secretomes and the origins of terrestrial fungal ecologies.</title>
        <authorList>
            <person name="Chang Y."/>
            <person name="Wang Y."/>
            <person name="Mondo S."/>
            <person name="Ahrendt S."/>
            <person name="Andreopoulos W."/>
            <person name="Barry K."/>
            <person name="Beard J."/>
            <person name="Benny G.L."/>
            <person name="Blankenship S."/>
            <person name="Bonito G."/>
            <person name="Cuomo C."/>
            <person name="Desiro A."/>
            <person name="Gervers K.A."/>
            <person name="Hundley H."/>
            <person name="Kuo A."/>
            <person name="LaButti K."/>
            <person name="Lang B.F."/>
            <person name="Lipzen A."/>
            <person name="O'Donnell K."/>
            <person name="Pangilinan J."/>
            <person name="Reynolds N."/>
            <person name="Sandor L."/>
            <person name="Smith M.E."/>
            <person name="Tsang A."/>
            <person name="Grigoriev I.V."/>
            <person name="Stajich J.E."/>
            <person name="Spatafora J.W."/>
        </authorList>
    </citation>
    <scope>NUCLEOTIDE SEQUENCE</scope>
    <source>
        <strain evidence="1">RSA 2281</strain>
    </source>
</reference>
<dbReference type="InterPro" id="IPR032675">
    <property type="entry name" value="LRR_dom_sf"/>
</dbReference>
<protein>
    <recommendedName>
        <fullName evidence="3">F-box domain-containing protein</fullName>
    </recommendedName>
</protein>
<evidence type="ECO:0000313" key="1">
    <source>
        <dbReference type="EMBL" id="KAI9261582.1"/>
    </source>
</evidence>
<proteinExistence type="predicted"/>
<sequence>MLLETMKKLDQLCFNVVSLRFHWQNVPDHKLGSTTATTRLFRSPFPFFTHFHPSTLTSLTLEGHQYLKCSSRSPRRPKAMILPALRHVPQLETLRLLVHALTIAIDDLEELDRLCPKLQHFKWSLQTRLEGVGLTSGTTITPTHTMKKLVLPHQRLWNSIDVCTSPWWTYICTKYPPIKTLVLQSPEQHINIVNAHLSNPLLSQDEQKILGSMELKKDYFPQLEEVHLGSFAGRPSSAWPLLVKDIPNVTLIGDATHGFSDWIHSPSTHKNIQRLSLFLIPKALDQLSQCTLLTHLELGFDDPFKLVYEKLPLDVLLSACPILYKLTASNCLICYDQEDTSATTAMIPSDTDKNRTDSTAALLSRLNTLILRRSVLKDNEVLARIGDRCPQLSHLDLSSCVWFVADSLKHPTTQIDMPNRYFSFLRISDPSLFEFTIPDENAPMIRFRSYAGLHRVYQQPRFRIHCVNSNDVYYTIKRTEVEQQGERKKDECENSSNDALTKMEKGTLLHIERDQHGKVTFTYPVASKNSTNQRNAPRKRKYYFKEEEMLAGHTLWDLTFYCHRVDQLYFNDLRLNVGDTKSCQKLPKSKPTSLRRIQHLSSKWPIVCKILAELDAYQHPGSNLQQYYDDSPGQALVKWITPPPPSEADVLSLPS</sequence>
<accession>A0AAD5PDR0</accession>
<reference evidence="1" key="2">
    <citation type="submission" date="2023-02" db="EMBL/GenBank/DDBJ databases">
        <authorList>
            <consortium name="DOE Joint Genome Institute"/>
            <person name="Mondo S.J."/>
            <person name="Chang Y."/>
            <person name="Wang Y."/>
            <person name="Ahrendt S."/>
            <person name="Andreopoulos W."/>
            <person name="Barry K."/>
            <person name="Beard J."/>
            <person name="Benny G.L."/>
            <person name="Blankenship S."/>
            <person name="Bonito G."/>
            <person name="Cuomo C."/>
            <person name="Desiro A."/>
            <person name="Gervers K.A."/>
            <person name="Hundley H."/>
            <person name="Kuo A."/>
            <person name="LaButti K."/>
            <person name="Lang B.F."/>
            <person name="Lipzen A."/>
            <person name="O'Donnell K."/>
            <person name="Pangilinan J."/>
            <person name="Reynolds N."/>
            <person name="Sandor L."/>
            <person name="Smith M.W."/>
            <person name="Tsang A."/>
            <person name="Grigoriev I.V."/>
            <person name="Stajich J.E."/>
            <person name="Spatafora J.W."/>
        </authorList>
    </citation>
    <scope>NUCLEOTIDE SEQUENCE</scope>
    <source>
        <strain evidence="1">RSA 2281</strain>
    </source>
</reference>
<dbReference type="EMBL" id="JAIXMP010000015">
    <property type="protein sequence ID" value="KAI9261582.1"/>
    <property type="molecule type" value="Genomic_DNA"/>
</dbReference>